<feature type="transmembrane region" description="Helical" evidence="10">
    <location>
        <begin position="252"/>
        <end position="272"/>
    </location>
</feature>
<dbReference type="GO" id="GO:0016020">
    <property type="term" value="C:membrane"/>
    <property type="evidence" value="ECO:0007669"/>
    <property type="project" value="GOC"/>
</dbReference>
<comment type="caution">
    <text evidence="12">The sequence shown here is derived from an EMBL/GenBank/DDBJ whole genome shotgun (WGS) entry which is preliminary data.</text>
</comment>
<reference evidence="12" key="2">
    <citation type="submission" date="2020-09" db="EMBL/GenBank/DDBJ databases">
        <authorList>
            <person name="Sun Q."/>
            <person name="Ohkuma M."/>
        </authorList>
    </citation>
    <scope>NUCLEOTIDE SEQUENCE</scope>
    <source>
        <strain evidence="12">JCM 4059</strain>
    </source>
</reference>
<feature type="transmembrane region" description="Helical" evidence="10">
    <location>
        <begin position="309"/>
        <end position="327"/>
    </location>
</feature>
<dbReference type="AlphaFoldDB" id="A0A919ECJ2"/>
<organism evidence="12 13">
    <name type="scientific">Streptomyces mashuensis</name>
    <dbReference type="NCBI Taxonomy" id="33904"/>
    <lineage>
        <taxon>Bacteria</taxon>
        <taxon>Bacillati</taxon>
        <taxon>Actinomycetota</taxon>
        <taxon>Actinomycetes</taxon>
        <taxon>Kitasatosporales</taxon>
        <taxon>Streptomycetaceae</taxon>
        <taxon>Streptomyces</taxon>
    </lineage>
</organism>
<dbReference type="PANTHER" id="PTHR12468">
    <property type="entry name" value="GPI MANNOSYLTRANSFERASE 2"/>
    <property type="match status" value="1"/>
</dbReference>
<gene>
    <name evidence="12" type="ORF">GCM10010218_23030</name>
</gene>
<keyword evidence="4" id="KW-0328">Glycosyltransferase</keyword>
<feature type="transmembrane region" description="Helical" evidence="10">
    <location>
        <begin position="339"/>
        <end position="357"/>
    </location>
</feature>
<evidence type="ECO:0000256" key="6">
    <source>
        <dbReference type="ARBA" id="ARBA00022692"/>
    </source>
</evidence>
<evidence type="ECO:0000256" key="1">
    <source>
        <dbReference type="ARBA" id="ARBA00004477"/>
    </source>
</evidence>
<evidence type="ECO:0000256" key="5">
    <source>
        <dbReference type="ARBA" id="ARBA00022679"/>
    </source>
</evidence>
<name>A0A919ECJ2_9ACTN</name>
<feature type="transmembrane region" description="Helical" evidence="10">
    <location>
        <begin position="172"/>
        <end position="191"/>
    </location>
</feature>
<evidence type="ECO:0000256" key="2">
    <source>
        <dbReference type="ARBA" id="ARBA00004687"/>
    </source>
</evidence>
<keyword evidence="8 10" id="KW-1133">Transmembrane helix</keyword>
<dbReference type="Proteomes" id="UP000638313">
    <property type="component" value="Unassembled WGS sequence"/>
</dbReference>
<sequence length="411" mass="42682">MAPLTSRAWDNRPVTDLVPSSGIADAPARTHAVRVPRRAVSYGAPVRAARAALPALALYAAVRALGVLALALWGLADGKDAHKLLSARWDSLWYARVAEDGYGYTLHLAGGKVHSDLAFFPLLPWLERGVSALTGLRAGDAGLVVSALASLAAAWGVFAVGERLYGRRAGVVLVVLWAALPVGVVQSMAYSESLFTALAAWSLYAVLTGRWVAAGTLAALAGLTRPVGAAVVAAVWLGALVALRRGERSWRLPVGVLLAPLGWLGYVAWVGVRRGSVTGYLDVQGGWGNGFDGGLAFGSFIAGRLAGPAFPAGLGLLLGVAGVIWLYVAGVRRGQPLPVLAYTGTVLLLALTAKGYFGSKPRLMMPAFPLLLPLAVALARLRTARVALVLAPVALASAVYGAFWLHGSGPP</sequence>
<evidence type="ECO:0000256" key="3">
    <source>
        <dbReference type="ARBA" id="ARBA00022502"/>
    </source>
</evidence>
<keyword evidence="6 10" id="KW-0812">Transmembrane</keyword>
<dbReference type="Pfam" id="PF13231">
    <property type="entry name" value="PMT_2"/>
    <property type="match status" value="1"/>
</dbReference>
<keyword evidence="7" id="KW-0256">Endoplasmic reticulum</keyword>
<keyword evidence="9 10" id="KW-0472">Membrane</keyword>
<evidence type="ECO:0000313" key="13">
    <source>
        <dbReference type="Proteomes" id="UP000638313"/>
    </source>
</evidence>
<comment type="pathway">
    <text evidence="2">Glycolipid biosynthesis; glycosylphosphatidylinositol-anchor biosynthesis.</text>
</comment>
<evidence type="ECO:0000313" key="12">
    <source>
        <dbReference type="EMBL" id="GHF41002.1"/>
    </source>
</evidence>
<keyword evidence="13" id="KW-1185">Reference proteome</keyword>
<evidence type="ECO:0000256" key="7">
    <source>
        <dbReference type="ARBA" id="ARBA00022824"/>
    </source>
</evidence>
<feature type="transmembrane region" description="Helical" evidence="10">
    <location>
        <begin position="363"/>
        <end position="379"/>
    </location>
</feature>
<keyword evidence="5" id="KW-0808">Transferase</keyword>
<feature type="transmembrane region" description="Helical" evidence="10">
    <location>
        <begin position="56"/>
        <end position="76"/>
    </location>
</feature>
<reference evidence="12" key="1">
    <citation type="journal article" date="2014" name="Int. J. Syst. Evol. Microbiol.">
        <title>Complete genome sequence of Corynebacterium casei LMG S-19264T (=DSM 44701T), isolated from a smear-ripened cheese.</title>
        <authorList>
            <consortium name="US DOE Joint Genome Institute (JGI-PGF)"/>
            <person name="Walter F."/>
            <person name="Albersmeier A."/>
            <person name="Kalinowski J."/>
            <person name="Ruckert C."/>
        </authorList>
    </citation>
    <scope>NUCLEOTIDE SEQUENCE</scope>
    <source>
        <strain evidence="12">JCM 4059</strain>
    </source>
</reference>
<comment type="subcellular location">
    <subcellularLocation>
        <location evidence="1">Endoplasmic reticulum membrane</location>
        <topology evidence="1">Multi-pass membrane protein</topology>
    </subcellularLocation>
</comment>
<evidence type="ECO:0000256" key="9">
    <source>
        <dbReference type="ARBA" id="ARBA00023136"/>
    </source>
</evidence>
<dbReference type="GO" id="GO:0006506">
    <property type="term" value="P:GPI anchor biosynthetic process"/>
    <property type="evidence" value="ECO:0007669"/>
    <property type="project" value="UniProtKB-KW"/>
</dbReference>
<evidence type="ECO:0000259" key="11">
    <source>
        <dbReference type="Pfam" id="PF13231"/>
    </source>
</evidence>
<feature type="transmembrane region" description="Helical" evidence="10">
    <location>
        <begin position="386"/>
        <end position="405"/>
    </location>
</feature>
<accession>A0A919ECJ2</accession>
<evidence type="ECO:0000256" key="8">
    <source>
        <dbReference type="ARBA" id="ARBA00022989"/>
    </source>
</evidence>
<feature type="transmembrane region" description="Helical" evidence="10">
    <location>
        <begin position="141"/>
        <end position="160"/>
    </location>
</feature>
<dbReference type="InterPro" id="IPR038731">
    <property type="entry name" value="RgtA/B/C-like"/>
</dbReference>
<keyword evidence="3" id="KW-0337">GPI-anchor biosynthesis</keyword>
<dbReference type="PANTHER" id="PTHR12468:SF2">
    <property type="entry name" value="GPI MANNOSYLTRANSFERASE 2"/>
    <property type="match status" value="1"/>
</dbReference>
<dbReference type="GO" id="GO:0000009">
    <property type="term" value="F:alpha-1,6-mannosyltransferase activity"/>
    <property type="evidence" value="ECO:0007669"/>
    <property type="project" value="InterPro"/>
</dbReference>
<protein>
    <submittedName>
        <fullName evidence="12">Membrane protein</fullName>
    </submittedName>
</protein>
<feature type="transmembrane region" description="Helical" evidence="10">
    <location>
        <begin position="211"/>
        <end position="240"/>
    </location>
</feature>
<feature type="domain" description="Glycosyltransferase RgtA/B/C/D-like" evidence="11">
    <location>
        <begin position="121"/>
        <end position="258"/>
    </location>
</feature>
<evidence type="ECO:0000256" key="10">
    <source>
        <dbReference type="SAM" id="Phobius"/>
    </source>
</evidence>
<evidence type="ECO:0000256" key="4">
    <source>
        <dbReference type="ARBA" id="ARBA00022676"/>
    </source>
</evidence>
<dbReference type="InterPro" id="IPR007315">
    <property type="entry name" value="PIG-V/Gpi18"/>
</dbReference>
<dbReference type="EMBL" id="BNBD01000003">
    <property type="protein sequence ID" value="GHF41002.1"/>
    <property type="molecule type" value="Genomic_DNA"/>
</dbReference>
<proteinExistence type="predicted"/>
<dbReference type="GO" id="GO:0004376">
    <property type="term" value="F:GPI mannosyltransferase activity"/>
    <property type="evidence" value="ECO:0007669"/>
    <property type="project" value="InterPro"/>
</dbReference>